<gene>
    <name evidence="5" type="primary">BSG</name>
</gene>
<proteinExistence type="predicted"/>
<evidence type="ECO:0000256" key="3">
    <source>
        <dbReference type="SAM" id="SignalP"/>
    </source>
</evidence>
<name>A0A2K5KS85_CERAT</name>
<sequence length="230" mass="24609">MAAKLFVLLGLALLGAHGASGAAGTVSTSVENIGSKTLLTCSLNDSSTEVTGHRWLKGGAVLKEDTLPGQKMDFEVDSDDLSGEYSCVFLPEPTGRADIQLDGAPRVKAVKSSEHVSEGETAVLTCKSESLPPVTNWVWYKITDSGDQTSSEGTDQAVVTLRVRSHLAALWPFLGIVAEVLVLVTIIFIYEKRRKPEDVLDDDDAGSAPLKSTGQHLNDKGKKVRQRNSS</sequence>
<feature type="domain" description="Ig-like" evidence="4">
    <location>
        <begin position="105"/>
        <end position="141"/>
    </location>
</feature>
<dbReference type="PROSITE" id="PS50835">
    <property type="entry name" value="IG_LIKE"/>
    <property type="match status" value="2"/>
</dbReference>
<keyword evidence="2" id="KW-1133">Transmembrane helix</keyword>
<reference evidence="5" key="2">
    <citation type="submission" date="2025-09" db="UniProtKB">
        <authorList>
            <consortium name="Ensembl"/>
        </authorList>
    </citation>
    <scope>IDENTIFICATION</scope>
</reference>
<dbReference type="InterPro" id="IPR036179">
    <property type="entry name" value="Ig-like_dom_sf"/>
</dbReference>
<protein>
    <submittedName>
        <fullName evidence="5">Basigin (Ok blood group)</fullName>
    </submittedName>
</protein>
<accession>A0A2K5KS85</accession>
<evidence type="ECO:0000313" key="5">
    <source>
        <dbReference type="Ensembl" id="ENSCATP00000003558.1"/>
    </source>
</evidence>
<dbReference type="Bgee" id="ENSCATG00000013588">
    <property type="expression patterns" value="Expressed in adult mammalian kidney and 12 other cell types or tissues"/>
</dbReference>
<feature type="chain" id="PRO_5014366244" evidence="3">
    <location>
        <begin position="22"/>
        <end position="230"/>
    </location>
</feature>
<dbReference type="GeneTree" id="ENSGT00940000159142"/>
<feature type="domain" description="Ig-like" evidence="4">
    <location>
        <begin position="34"/>
        <end position="87"/>
    </location>
</feature>
<dbReference type="InterPro" id="IPR013783">
    <property type="entry name" value="Ig-like_fold"/>
</dbReference>
<feature type="transmembrane region" description="Helical" evidence="2">
    <location>
        <begin position="169"/>
        <end position="190"/>
    </location>
</feature>
<organism evidence="5 6">
    <name type="scientific">Cercocebus atys</name>
    <name type="common">Sooty mangabey</name>
    <name type="synonym">Cercocebus torquatus atys</name>
    <dbReference type="NCBI Taxonomy" id="9531"/>
    <lineage>
        <taxon>Eukaryota</taxon>
        <taxon>Metazoa</taxon>
        <taxon>Chordata</taxon>
        <taxon>Craniata</taxon>
        <taxon>Vertebrata</taxon>
        <taxon>Euteleostomi</taxon>
        <taxon>Mammalia</taxon>
        <taxon>Eutheria</taxon>
        <taxon>Euarchontoglires</taxon>
        <taxon>Primates</taxon>
        <taxon>Haplorrhini</taxon>
        <taxon>Catarrhini</taxon>
        <taxon>Cercopithecidae</taxon>
        <taxon>Cercopithecinae</taxon>
        <taxon>Cercocebus</taxon>
    </lineage>
</organism>
<dbReference type="SUPFAM" id="SSF48726">
    <property type="entry name" value="Immunoglobulin"/>
    <property type="match status" value="1"/>
</dbReference>
<evidence type="ECO:0000259" key="4">
    <source>
        <dbReference type="PROSITE" id="PS50835"/>
    </source>
</evidence>
<dbReference type="FunFam" id="2.60.40.10:FF:001329">
    <property type="entry name" value="Basigin"/>
    <property type="match status" value="1"/>
</dbReference>
<dbReference type="InterPro" id="IPR007110">
    <property type="entry name" value="Ig-like_dom"/>
</dbReference>
<keyword evidence="2" id="KW-0812">Transmembrane</keyword>
<dbReference type="PRINTS" id="PR01856">
    <property type="entry name" value="BASIGIN"/>
</dbReference>
<keyword evidence="2" id="KW-0472">Membrane</keyword>
<feature type="signal peptide" evidence="3">
    <location>
        <begin position="1"/>
        <end position="21"/>
    </location>
</feature>
<dbReference type="Ensembl" id="ENSCATT00000015406.1">
    <property type="protein sequence ID" value="ENSCATP00000003558.1"/>
    <property type="gene ID" value="ENSCATG00000013588.1"/>
</dbReference>
<feature type="region of interest" description="Disordered" evidence="1">
    <location>
        <begin position="198"/>
        <end position="230"/>
    </location>
</feature>
<dbReference type="AlphaFoldDB" id="A0A2K5KS85"/>
<reference evidence="5" key="1">
    <citation type="submission" date="2025-08" db="UniProtKB">
        <authorList>
            <consortium name="Ensembl"/>
        </authorList>
    </citation>
    <scope>IDENTIFICATION</scope>
</reference>
<evidence type="ECO:0000256" key="1">
    <source>
        <dbReference type="SAM" id="MobiDB-lite"/>
    </source>
</evidence>
<dbReference type="Proteomes" id="UP000233060">
    <property type="component" value="Unassembled WGS sequence"/>
</dbReference>
<evidence type="ECO:0000256" key="2">
    <source>
        <dbReference type="SAM" id="Phobius"/>
    </source>
</evidence>
<evidence type="ECO:0000313" key="6">
    <source>
        <dbReference type="Proteomes" id="UP000233060"/>
    </source>
</evidence>
<dbReference type="Gene3D" id="2.60.40.10">
    <property type="entry name" value="Immunoglobulins"/>
    <property type="match status" value="2"/>
</dbReference>
<keyword evidence="3" id="KW-0732">Signal</keyword>
<keyword evidence="6" id="KW-1185">Reference proteome</keyword>